<evidence type="ECO:0000313" key="5">
    <source>
        <dbReference type="EMBL" id="GAA4138101.1"/>
    </source>
</evidence>
<proteinExistence type="predicted"/>
<dbReference type="InterPro" id="IPR000157">
    <property type="entry name" value="TIR_dom"/>
</dbReference>
<dbReference type="PANTHER" id="PTHR22839">
    <property type="entry name" value="THO COMPLEX SUBUNIT 3 THO3"/>
    <property type="match status" value="1"/>
</dbReference>
<accession>A0ABP7YLH8</accession>
<dbReference type="SUPFAM" id="SSF50978">
    <property type="entry name" value="WD40 repeat-like"/>
    <property type="match status" value="1"/>
</dbReference>
<sequence>MENKDQQQKYKAFISYSHGNNQGEGRKWADWLHHALETYEIPEDLIGKKNQVGKEIPRQIYPVFQDEKELSASSSLSHSLTSALDKSEYLIFLSSPRSANSTYVKDEIKYFKQTGKSHQIMALIISGEPEYGDVKTEKQCFPDELRFAISPEGQIDYSKPEEVLAADVRIPNTQDEGFTSAEAYRRYLHEKNVPAHQIKTDVEEYKKRLDLALLKLIAGILEVPLSELTKRDQAYQLEKIRQKNRRMKKIATAIAALAILAVIAGIFAWNQRNSALRNLARSLYASGINKLTESEYGDGAAYIAEATRRGDESAKLFAHSMLAVQEDLMQLPNMNYGNIRFSPDGKWLVGFANVGQLKQVLQIWDAVNRKLHKQVDDVFTSQARFPLFDANNRTYVIADNYKIVRYDIANDKKEVLRENPDSNFIALYDVSPNGQYIVFKKDKDIILYNTQQKNEQILYQSKDMNPVTVFFDPSSKRIVMEVSLGENYEVYFFDISSGAIKQLDKKKLNKTFKRPTFSKDGSQMLIQNTEGIFYFNFINGASWANFSRTDYRYAGFTDKNQIFAGNDQSIDQYNPTTGSFVKTTKLPRNLFFFTGLAKILENDPRTLEYTSPDWTQNLNSSSKQTFLENRKALPLNIGQYYEEANMNVFIPGLTDQTAFVSYHKQNQIDLLDLSTGEKKVGFIKVPEEIVTMMVLHESKNILVKGKTGKSYIFDAQTGKAKGKPFQAEAKLYLFNKEQTQVLTRTGSKSFAAWDIATGKQLFEYKEDKDMQGFAVSSDLKLAIIVNPNHWRVLDIASKKVLKEGKESLSSGAFSPSGNHLVIVDGSGNAQVLETKNYSPILKFKSIEYPYIVFNTKGNVLAISEDANHIRLWDLEKKKSFGQTIRVSKYAKFLYFSKDDEQIFVQDDGESSRYMLKIIDAKTGNVLTMPFINQRFDNIYIMPGDKKIMTRESLMDGSSVFIWEIPGQVEIPKDQLAKDLERFYGKKYDEETGAILNYSDSTGTYNTWYFEDPFTRSISPNSNVKILDILHKNFPIKNASNLQVLGVTYDYHPLARAMMAKHFSAIPDQQFIGKRLMEITEKQLIKINDKALKAEVESLLKEARQNLNK</sequence>
<evidence type="ECO:0000313" key="6">
    <source>
        <dbReference type="Proteomes" id="UP001500101"/>
    </source>
</evidence>
<dbReference type="RefSeq" id="WP_344673998.1">
    <property type="nucleotide sequence ID" value="NZ_BAAAZI010000006.1"/>
</dbReference>
<keyword evidence="6" id="KW-1185">Reference proteome</keyword>
<keyword evidence="3" id="KW-1133">Transmembrane helix</keyword>
<dbReference type="InterPro" id="IPR035897">
    <property type="entry name" value="Toll_tir_struct_dom_sf"/>
</dbReference>
<feature type="domain" description="TIR" evidence="4">
    <location>
        <begin position="13"/>
        <end position="126"/>
    </location>
</feature>
<evidence type="ECO:0000256" key="1">
    <source>
        <dbReference type="ARBA" id="ARBA00022574"/>
    </source>
</evidence>
<dbReference type="Proteomes" id="UP001500101">
    <property type="component" value="Unassembled WGS sequence"/>
</dbReference>
<keyword evidence="3" id="KW-0812">Transmembrane</keyword>
<dbReference type="EMBL" id="BAAAZI010000006">
    <property type="protein sequence ID" value="GAA4138101.1"/>
    <property type="molecule type" value="Genomic_DNA"/>
</dbReference>
<feature type="transmembrane region" description="Helical" evidence="3">
    <location>
        <begin position="250"/>
        <end position="269"/>
    </location>
</feature>
<evidence type="ECO:0000259" key="4">
    <source>
        <dbReference type="Pfam" id="PF13676"/>
    </source>
</evidence>
<reference evidence="6" key="1">
    <citation type="journal article" date="2019" name="Int. J. Syst. Evol. Microbiol.">
        <title>The Global Catalogue of Microorganisms (GCM) 10K type strain sequencing project: providing services to taxonomists for standard genome sequencing and annotation.</title>
        <authorList>
            <consortium name="The Broad Institute Genomics Platform"/>
            <consortium name="The Broad Institute Genome Sequencing Center for Infectious Disease"/>
            <person name="Wu L."/>
            <person name="Ma J."/>
        </authorList>
    </citation>
    <scope>NUCLEOTIDE SEQUENCE [LARGE SCALE GENOMIC DNA]</scope>
    <source>
        <strain evidence="6">JCM 16704</strain>
    </source>
</reference>
<evidence type="ECO:0000256" key="3">
    <source>
        <dbReference type="SAM" id="Phobius"/>
    </source>
</evidence>
<keyword evidence="3" id="KW-0472">Membrane</keyword>
<dbReference type="InterPro" id="IPR036322">
    <property type="entry name" value="WD40_repeat_dom_sf"/>
</dbReference>
<dbReference type="Pfam" id="PF13676">
    <property type="entry name" value="TIR_2"/>
    <property type="match status" value="1"/>
</dbReference>
<name>A0ABP7YLH8_9SPHI</name>
<dbReference type="InterPro" id="IPR011042">
    <property type="entry name" value="6-blade_b-propeller_TolB-like"/>
</dbReference>
<dbReference type="Gene3D" id="2.130.10.10">
    <property type="entry name" value="YVTN repeat-like/Quinoprotein amine dehydrogenase"/>
    <property type="match status" value="1"/>
</dbReference>
<organism evidence="5 6">
    <name type="scientific">Sphingobacterium kyonggiense</name>
    <dbReference type="NCBI Taxonomy" id="714075"/>
    <lineage>
        <taxon>Bacteria</taxon>
        <taxon>Pseudomonadati</taxon>
        <taxon>Bacteroidota</taxon>
        <taxon>Sphingobacteriia</taxon>
        <taxon>Sphingobacteriales</taxon>
        <taxon>Sphingobacteriaceae</taxon>
        <taxon>Sphingobacterium</taxon>
    </lineage>
</organism>
<dbReference type="InterPro" id="IPR040132">
    <property type="entry name" value="Tex1/THOC3"/>
</dbReference>
<dbReference type="InterPro" id="IPR011659">
    <property type="entry name" value="WD40"/>
</dbReference>
<dbReference type="PANTHER" id="PTHR22839:SF0">
    <property type="entry name" value="THO COMPLEX SUBUNIT 3"/>
    <property type="match status" value="1"/>
</dbReference>
<dbReference type="Gene3D" id="2.120.10.30">
    <property type="entry name" value="TolB, C-terminal domain"/>
    <property type="match status" value="1"/>
</dbReference>
<dbReference type="Gene3D" id="3.40.50.10140">
    <property type="entry name" value="Toll/interleukin-1 receptor homology (TIR) domain"/>
    <property type="match status" value="1"/>
</dbReference>
<dbReference type="SUPFAM" id="SSF69322">
    <property type="entry name" value="Tricorn protease domain 2"/>
    <property type="match status" value="1"/>
</dbReference>
<protein>
    <recommendedName>
        <fullName evidence="4">TIR domain-containing protein</fullName>
    </recommendedName>
</protein>
<keyword evidence="2" id="KW-0677">Repeat</keyword>
<keyword evidence="1" id="KW-0853">WD repeat</keyword>
<comment type="caution">
    <text evidence="5">The sequence shown here is derived from an EMBL/GenBank/DDBJ whole genome shotgun (WGS) entry which is preliminary data.</text>
</comment>
<gene>
    <name evidence="5" type="ORF">GCM10022216_14940</name>
</gene>
<dbReference type="InterPro" id="IPR015943">
    <property type="entry name" value="WD40/YVTN_repeat-like_dom_sf"/>
</dbReference>
<evidence type="ECO:0000256" key="2">
    <source>
        <dbReference type="ARBA" id="ARBA00022737"/>
    </source>
</evidence>
<dbReference type="SUPFAM" id="SSF52200">
    <property type="entry name" value="Toll/Interleukin receptor TIR domain"/>
    <property type="match status" value="1"/>
</dbReference>
<dbReference type="Pfam" id="PF07676">
    <property type="entry name" value="PD40"/>
    <property type="match status" value="1"/>
</dbReference>